<evidence type="ECO:0000313" key="9">
    <source>
        <dbReference type="EMBL" id="QPM89072.1"/>
    </source>
</evidence>
<feature type="transmembrane region" description="Helical" evidence="7">
    <location>
        <begin position="229"/>
        <end position="250"/>
    </location>
</feature>
<comment type="subcellular location">
    <subcellularLocation>
        <location evidence="1">Membrane</location>
        <topology evidence="1">Multi-pass membrane protein</topology>
    </subcellularLocation>
</comment>
<evidence type="ECO:0000313" key="10">
    <source>
        <dbReference type="Proteomes" id="UP000283786"/>
    </source>
</evidence>
<evidence type="ECO:0000256" key="5">
    <source>
        <dbReference type="ARBA" id="ARBA00022989"/>
    </source>
</evidence>
<keyword evidence="5 7" id="KW-1133">Transmembrane helix</keyword>
<organism evidence="9 10">
    <name type="scientific">Pseudooceanicola algae</name>
    <dbReference type="NCBI Taxonomy" id="1537215"/>
    <lineage>
        <taxon>Bacteria</taxon>
        <taxon>Pseudomonadati</taxon>
        <taxon>Pseudomonadota</taxon>
        <taxon>Alphaproteobacteria</taxon>
        <taxon>Rhodobacterales</taxon>
        <taxon>Paracoccaceae</taxon>
        <taxon>Pseudooceanicola</taxon>
    </lineage>
</organism>
<dbReference type="Pfam" id="PF05157">
    <property type="entry name" value="MshEN"/>
    <property type="match status" value="1"/>
</dbReference>
<dbReference type="GO" id="GO:0016757">
    <property type="term" value="F:glycosyltransferase activity"/>
    <property type="evidence" value="ECO:0007669"/>
    <property type="project" value="UniProtKB-KW"/>
</dbReference>
<evidence type="ECO:0000256" key="2">
    <source>
        <dbReference type="ARBA" id="ARBA00022676"/>
    </source>
</evidence>
<sequence length="681" mass="76634">MARTSPSGPLHEAGEPARIFGFQEAATSFVPVQRQGANYDDPIRALRRDWAEGQLSEEDLLQSLARSFRLECVDLRRNRPADALQDLLDPTFCIRHQIVPHGVEQGYIVFATARPEDFLSLIPAIETAMRAEAKAAEAADTQLKDAPRQALRISVRPVIAGRDAIHSYLAWHHGDRLIRTMTSRVPPHESCRTWSVDRRRYLITGVFITALIGLTALAPGALILGLVCWGVLTLLCVLVMKSSALIAGLIDRRPPEPDCPPPGTRLPVISVLAPMYRERGIADALIRRLERLDYPRENLDVVLVLEEKDLVTQEVVATQGIPNWMRVVIVPDGLPRTKPRAMNYALDFCRGEIIGIYDAEDAPDPDQLRRVAARFNAAPAEVACLQGALDYYNPHQNWLARCFTIEYNSWFRVVLPGLTRLGFAIPLGGTTVFMRRAPLERLGGWDAHNVTEDADLGYRLARHGYRTEILQSTTGEEANCHALPWVKQRSRWLKGYMVTYLVHMRQPLLSMRQMGAWQFFGFQIHFISAISQFLLAPLLWSLWLLMLGLPHPLAGLVPYWMLKMFTTFFVIAELQNIILGIVAVSRSQHRRLWFWVPSLHFYYPLGCLACYKALYEMIVCPFYWDKTQHGHSTQLFKRRSAMAGTPEVPCTQVPPCHEPASAKGPPVAAGPDLAAPGQTLH</sequence>
<dbReference type="CDD" id="cd06427">
    <property type="entry name" value="CESA_like_2"/>
    <property type="match status" value="1"/>
</dbReference>
<keyword evidence="4 7" id="KW-0812">Transmembrane</keyword>
<dbReference type="Proteomes" id="UP000283786">
    <property type="component" value="Chromosome"/>
</dbReference>
<dbReference type="AlphaFoldDB" id="A0A7T1FN57"/>
<gene>
    <name evidence="9" type="ORF">PSAL_002810</name>
</gene>
<evidence type="ECO:0000256" key="3">
    <source>
        <dbReference type="ARBA" id="ARBA00022679"/>
    </source>
</evidence>
<keyword evidence="6 7" id="KW-0472">Membrane</keyword>
<dbReference type="InterPro" id="IPR037257">
    <property type="entry name" value="T2SS_E_N_sf"/>
</dbReference>
<feature type="transmembrane region" description="Helical" evidence="7">
    <location>
        <begin position="519"/>
        <end position="540"/>
    </location>
</feature>
<dbReference type="InterPro" id="IPR050321">
    <property type="entry name" value="Glycosyltr_2/OpgH_subfam"/>
</dbReference>
<feature type="transmembrane region" description="Helical" evidence="7">
    <location>
        <begin position="201"/>
        <end position="223"/>
    </location>
</feature>
<dbReference type="KEGG" id="palw:PSAL_002810"/>
<dbReference type="Gene3D" id="3.90.550.10">
    <property type="entry name" value="Spore Coat Polysaccharide Biosynthesis Protein SpsA, Chain A"/>
    <property type="match status" value="1"/>
</dbReference>
<keyword evidence="2" id="KW-0328">Glycosyltransferase</keyword>
<accession>A0A7T1FN57</accession>
<feature type="transmembrane region" description="Helical" evidence="7">
    <location>
        <begin position="560"/>
        <end position="584"/>
    </location>
</feature>
<dbReference type="Pfam" id="PF13641">
    <property type="entry name" value="Glyco_tranf_2_3"/>
    <property type="match status" value="1"/>
</dbReference>
<dbReference type="SUPFAM" id="SSF160246">
    <property type="entry name" value="EspE N-terminal domain-like"/>
    <property type="match status" value="1"/>
</dbReference>
<dbReference type="GO" id="GO:0016020">
    <property type="term" value="C:membrane"/>
    <property type="evidence" value="ECO:0007669"/>
    <property type="project" value="UniProtKB-SubCell"/>
</dbReference>
<dbReference type="SUPFAM" id="SSF53448">
    <property type="entry name" value="Nucleotide-diphospho-sugar transferases"/>
    <property type="match status" value="1"/>
</dbReference>
<evidence type="ECO:0000259" key="8">
    <source>
        <dbReference type="Pfam" id="PF05157"/>
    </source>
</evidence>
<keyword evidence="3" id="KW-0808">Transferase</keyword>
<keyword evidence="10" id="KW-1185">Reference proteome</keyword>
<name>A0A7T1FN57_9RHOB</name>
<evidence type="ECO:0000256" key="1">
    <source>
        <dbReference type="ARBA" id="ARBA00004141"/>
    </source>
</evidence>
<evidence type="ECO:0000256" key="7">
    <source>
        <dbReference type="SAM" id="Phobius"/>
    </source>
</evidence>
<dbReference type="RefSeq" id="WP_231388580.1">
    <property type="nucleotide sequence ID" value="NZ_CP060436.1"/>
</dbReference>
<dbReference type="EMBL" id="CP060436">
    <property type="protein sequence ID" value="QPM89072.1"/>
    <property type="molecule type" value="Genomic_DNA"/>
</dbReference>
<proteinExistence type="predicted"/>
<dbReference type="InterPro" id="IPR029044">
    <property type="entry name" value="Nucleotide-diphossugar_trans"/>
</dbReference>
<dbReference type="PANTHER" id="PTHR43867">
    <property type="entry name" value="CELLULOSE SYNTHASE CATALYTIC SUBUNIT A [UDP-FORMING]"/>
    <property type="match status" value="1"/>
</dbReference>
<dbReference type="PANTHER" id="PTHR43867:SF2">
    <property type="entry name" value="CELLULOSE SYNTHASE CATALYTIC SUBUNIT A [UDP-FORMING]"/>
    <property type="match status" value="1"/>
</dbReference>
<protein>
    <recommendedName>
        <fullName evidence="8">Type II secretion system protein GspE N-terminal domain-containing protein</fullName>
    </recommendedName>
</protein>
<dbReference type="InterPro" id="IPR007831">
    <property type="entry name" value="T2SS_GspE_N"/>
</dbReference>
<feature type="domain" description="Type II secretion system protein GspE N-terminal" evidence="8">
    <location>
        <begin position="68"/>
        <end position="128"/>
    </location>
</feature>
<reference evidence="9 10" key="1">
    <citation type="submission" date="2020-08" db="EMBL/GenBank/DDBJ databases">
        <title>Genome sequence of Rhodobacteraceae bacterium Lw-13e.</title>
        <authorList>
            <person name="Poehlein A."/>
            <person name="Wolter L."/>
            <person name="Daniel R."/>
            <person name="Brinkhoff T."/>
        </authorList>
    </citation>
    <scope>NUCLEOTIDE SEQUENCE [LARGE SCALE GENOMIC DNA]</scope>
    <source>
        <strain evidence="9 10">Lw-13e</strain>
    </source>
</reference>
<evidence type="ECO:0000256" key="4">
    <source>
        <dbReference type="ARBA" id="ARBA00022692"/>
    </source>
</evidence>
<evidence type="ECO:0000256" key="6">
    <source>
        <dbReference type="ARBA" id="ARBA00023136"/>
    </source>
</evidence>